<feature type="transmembrane region" description="Helical" evidence="1">
    <location>
        <begin position="274"/>
        <end position="296"/>
    </location>
</feature>
<sequence length="667" mass="77249">MRNINKQVIKWVLIGVVVRLVLSFLINSPFDFFNILALSKSVADTCSLVDGFFALKRHGLEVQLYGKIFYQLTAVCLKTLEKARILEIQYLFDNKPFQDASLYLSKLFRWGPPLYQLISIKMLQLLFDGVFIFFFYKIAKIVKSDSAIKIIKFWSVTPFLMIVPYAVFQSDFLMLTSMLAGVYFWIKATEEIDKKPITINTILTFVFFALGAIIKQVPMLLIPLAIISFTKNIKTFVFHSLSALFFYVLFSQPWDKDTSLMKQYFMMSRESTAILNFQLNSTSIFILLYIFLIIVTILKKQTIFKNKLAPIYISTLLLSIIFISEDSTFLFPQFNIWILPFLALLTLVKKEYGLLFIAPIFGFIKRAMVGIDLSGLLRPTFGYGFYNILEYKDIVRGLFNPDLYGLFITSAMIVAYICLVVLLLGSLFSIKKITDFKILERFNLDLNKITALILIVYSSLFIFDFIIMTRLVLIPSKTYQLTKQKIILSTKPLEAVVDNSIGKTINGIEVKIEKNDISYVDSTVFRILDQNNNIITSQKISDFLFPVAPDNYQVILKKPIKDKKFKIQIYKDKGFNTISVFEGIFVGDIYGQTIYDNPPKEEIIKILFPKQIFEIKLRGQYEPYQMLNGVRYHINQKPIFFKIYFSIIGILIIFIITLYLLEKKHKV</sequence>
<comment type="caution">
    <text evidence="2">The sequence shown here is derived from an EMBL/GenBank/DDBJ whole genome shotgun (WGS) entry which is preliminary data.</text>
</comment>
<feature type="transmembrane region" description="Helical" evidence="1">
    <location>
        <begin position="449"/>
        <end position="473"/>
    </location>
</feature>
<feature type="transmembrane region" description="Helical" evidence="1">
    <location>
        <begin position="159"/>
        <end position="185"/>
    </location>
</feature>
<accession>A0A1J5HNT1</accession>
<evidence type="ECO:0000313" key="2">
    <source>
        <dbReference type="EMBL" id="OIP86769.1"/>
    </source>
</evidence>
<gene>
    <name evidence="2" type="ORF">AUK04_00125</name>
</gene>
<evidence type="ECO:0000313" key="3">
    <source>
        <dbReference type="Proteomes" id="UP000183758"/>
    </source>
</evidence>
<feature type="transmembrane region" description="Helical" evidence="1">
    <location>
        <begin position="114"/>
        <end position="138"/>
    </location>
</feature>
<proteinExistence type="predicted"/>
<feature type="transmembrane region" description="Helical" evidence="1">
    <location>
        <begin position="403"/>
        <end position="428"/>
    </location>
</feature>
<dbReference type="AlphaFoldDB" id="A0A1J5HNT1"/>
<name>A0A1J5HNT1_9BACT</name>
<feature type="transmembrane region" description="Helical" evidence="1">
    <location>
        <begin position="235"/>
        <end position="254"/>
    </location>
</feature>
<feature type="transmembrane region" description="Helical" evidence="1">
    <location>
        <begin position="12"/>
        <end position="30"/>
    </location>
</feature>
<dbReference type="Proteomes" id="UP000183758">
    <property type="component" value="Unassembled WGS sequence"/>
</dbReference>
<evidence type="ECO:0000256" key="1">
    <source>
        <dbReference type="SAM" id="Phobius"/>
    </source>
</evidence>
<feature type="transmembrane region" description="Helical" evidence="1">
    <location>
        <begin position="330"/>
        <end position="348"/>
    </location>
</feature>
<feature type="transmembrane region" description="Helical" evidence="1">
    <location>
        <begin position="197"/>
        <end position="214"/>
    </location>
</feature>
<keyword evidence="1" id="KW-1133">Transmembrane helix</keyword>
<keyword evidence="1" id="KW-0812">Transmembrane</keyword>
<protein>
    <submittedName>
        <fullName evidence="2">Uncharacterized protein</fullName>
    </submittedName>
</protein>
<keyword evidence="1" id="KW-0472">Membrane</keyword>
<reference evidence="2 3" key="1">
    <citation type="journal article" date="2016" name="Environ. Microbiol.">
        <title>Genomic resolution of a cold subsurface aquifer community provides metabolic insights for novel microbes adapted to high CO concentrations.</title>
        <authorList>
            <person name="Probst A.J."/>
            <person name="Castelle C.J."/>
            <person name="Singh A."/>
            <person name="Brown C.T."/>
            <person name="Anantharaman K."/>
            <person name="Sharon I."/>
            <person name="Hug L.A."/>
            <person name="Burstein D."/>
            <person name="Emerson J.B."/>
            <person name="Thomas B.C."/>
            <person name="Banfield J.F."/>
        </authorList>
    </citation>
    <scope>NUCLEOTIDE SEQUENCE [LARGE SCALE GENOMIC DNA]</scope>
    <source>
        <strain evidence="2">CG2_30_33_16</strain>
    </source>
</reference>
<feature type="transmembrane region" description="Helical" evidence="1">
    <location>
        <begin position="355"/>
        <end position="377"/>
    </location>
</feature>
<organism evidence="2 3">
    <name type="scientific">Candidatus Roizmanbacteria bacterium CG2_30_33_16</name>
    <dbReference type="NCBI Taxonomy" id="1805340"/>
    <lineage>
        <taxon>Bacteria</taxon>
        <taxon>Candidatus Roizmaniibacteriota</taxon>
    </lineage>
</organism>
<feature type="transmembrane region" description="Helical" evidence="1">
    <location>
        <begin position="639"/>
        <end position="661"/>
    </location>
</feature>
<feature type="transmembrane region" description="Helical" evidence="1">
    <location>
        <begin position="308"/>
        <end position="324"/>
    </location>
</feature>
<dbReference type="EMBL" id="MNZM01000002">
    <property type="protein sequence ID" value="OIP86769.1"/>
    <property type="molecule type" value="Genomic_DNA"/>
</dbReference>